<keyword evidence="2" id="KW-0378">Hydrolase</keyword>
<dbReference type="Proteomes" id="UP000184089">
    <property type="component" value="Unassembled WGS sequence"/>
</dbReference>
<dbReference type="SUPFAM" id="SSF109604">
    <property type="entry name" value="HD-domain/PDEase-like"/>
    <property type="match status" value="1"/>
</dbReference>
<sequence length="188" mass="21326">MVPNLQQARDLLKKYNSGEFHLLHGEVVSGIMGYFARRDDPQNEEYWASVGMLHDIDFERYPEEHCAKCVEILRAHSVDEGMIRSIVSHGYGRLNWVTVKPEQKMEKILFATDELSGLIGACAMVRPSKSVRDMEVSSIKKKFKKKEFAAGCCREDMVQGAEMLGISLEELMQQTLDAMKTLVDVLPV</sequence>
<name>A0AAQ1RUS4_9FIRM</name>
<dbReference type="RefSeq" id="WP_021658541.1">
    <property type="nucleotide sequence ID" value="NZ_FQVY01000001.1"/>
</dbReference>
<protein>
    <submittedName>
        <fullName evidence="1 2">Hydrolase</fullName>
    </submittedName>
</protein>
<dbReference type="EMBL" id="FQVY01000001">
    <property type="protein sequence ID" value="SHF64085.1"/>
    <property type="molecule type" value="Genomic_DNA"/>
</dbReference>
<gene>
    <name evidence="1" type="ORF">GT747_10445</name>
    <name evidence="2" type="ORF">SAMN05444424_0161</name>
</gene>
<dbReference type="GO" id="GO:0016787">
    <property type="term" value="F:hydrolase activity"/>
    <property type="evidence" value="ECO:0007669"/>
    <property type="project" value="UniProtKB-KW"/>
</dbReference>
<dbReference type="PANTHER" id="PTHR38659:SF2">
    <property type="entry name" value="HDIG DOMAIN PROTEIN"/>
    <property type="match status" value="1"/>
</dbReference>
<dbReference type="Proteomes" id="UP000474718">
    <property type="component" value="Unassembled WGS sequence"/>
</dbReference>
<dbReference type="EMBL" id="WWVX01000007">
    <property type="protein sequence ID" value="MZL70172.1"/>
    <property type="molecule type" value="Genomic_DNA"/>
</dbReference>
<reference evidence="1 4" key="3">
    <citation type="journal article" date="2019" name="Nat. Med.">
        <title>A library of human gut bacterial isolates paired with longitudinal multiomics data enables mechanistic microbiome research.</title>
        <authorList>
            <person name="Poyet M."/>
            <person name="Groussin M."/>
            <person name="Gibbons S.M."/>
            <person name="Avila-Pacheco J."/>
            <person name="Jiang X."/>
            <person name="Kearney S.M."/>
            <person name="Perrotta A.R."/>
            <person name="Berdy B."/>
            <person name="Zhao S."/>
            <person name="Lieberman T.D."/>
            <person name="Swanson P.K."/>
            <person name="Smith M."/>
            <person name="Roesemann S."/>
            <person name="Alexander J.E."/>
            <person name="Rich S.A."/>
            <person name="Livny J."/>
            <person name="Vlamakis H."/>
            <person name="Clish C."/>
            <person name="Bullock K."/>
            <person name="Deik A."/>
            <person name="Scott J."/>
            <person name="Pierce K.A."/>
            <person name="Xavier R.J."/>
            <person name="Alm E.J."/>
        </authorList>
    </citation>
    <scope>NUCLEOTIDE SEQUENCE [LARGE SCALE GENOMIC DNA]</scope>
    <source>
        <strain evidence="1 4">BIOML-A2</strain>
    </source>
</reference>
<evidence type="ECO:0000313" key="2">
    <source>
        <dbReference type="EMBL" id="SHF64085.1"/>
    </source>
</evidence>
<evidence type="ECO:0000313" key="4">
    <source>
        <dbReference type="Proteomes" id="UP000474718"/>
    </source>
</evidence>
<evidence type="ECO:0000313" key="3">
    <source>
        <dbReference type="Proteomes" id="UP000184089"/>
    </source>
</evidence>
<reference evidence="2" key="1">
    <citation type="submission" date="2016-11" db="EMBL/GenBank/DDBJ databases">
        <authorList>
            <person name="Varghese N."/>
            <person name="Submissions S."/>
        </authorList>
    </citation>
    <scope>NUCLEOTIDE SEQUENCE</scope>
    <source>
        <strain evidence="2">DSM 4029</strain>
    </source>
</reference>
<dbReference type="AlphaFoldDB" id="A0AAQ1RUS4"/>
<dbReference type="PANTHER" id="PTHR38659">
    <property type="entry name" value="METAL-DEPENDENT PHOSPHOHYDROLASE"/>
    <property type="match status" value="1"/>
</dbReference>
<accession>A0AAQ1RUS4</accession>
<proteinExistence type="predicted"/>
<comment type="caution">
    <text evidence="2">The sequence shown here is derived from an EMBL/GenBank/DDBJ whole genome shotgun (WGS) entry which is preliminary data.</text>
</comment>
<keyword evidence="4" id="KW-1185">Reference proteome</keyword>
<evidence type="ECO:0000313" key="1">
    <source>
        <dbReference type="EMBL" id="MZL70172.1"/>
    </source>
</evidence>
<reference evidence="3" key="2">
    <citation type="submission" date="2016-11" db="EMBL/GenBank/DDBJ databases">
        <authorList>
            <person name="Jaros S."/>
            <person name="Januszkiewicz K."/>
            <person name="Wedrychowicz H."/>
        </authorList>
    </citation>
    <scope>NUCLEOTIDE SEQUENCE [LARGE SCALE GENOMIC DNA]</scope>
    <source>
        <strain evidence="3">DSM 4029</strain>
    </source>
</reference>
<organism evidence="2 3">
    <name type="scientific">Bittarella massiliensis</name>
    <name type="common">ex Durand et al. 2017</name>
    <dbReference type="NCBI Taxonomy" id="1720313"/>
    <lineage>
        <taxon>Bacteria</taxon>
        <taxon>Bacillati</taxon>
        <taxon>Bacillota</taxon>
        <taxon>Clostridia</taxon>
        <taxon>Eubacteriales</taxon>
        <taxon>Oscillospiraceae</taxon>
        <taxon>Bittarella (ex Durand et al. 2017)</taxon>
    </lineage>
</organism>